<dbReference type="Pfam" id="PF04007">
    <property type="entry name" value="DUF354"/>
    <property type="match status" value="1"/>
</dbReference>
<accession>A0A0E3PB29</accession>
<dbReference type="Proteomes" id="UP000033111">
    <property type="component" value="Chromosome"/>
</dbReference>
<gene>
    <name evidence="1" type="ORF">MSSIT_3765</name>
</gene>
<protein>
    <recommendedName>
        <fullName evidence="3">DUF354 domain-containing protein</fullName>
    </recommendedName>
</protein>
<proteinExistence type="predicted"/>
<dbReference type="KEGG" id="msw:MSSIT_3765"/>
<dbReference type="InterPro" id="IPR007152">
    <property type="entry name" value="DUF354"/>
</dbReference>
<dbReference type="PANTHER" id="PTHR39662">
    <property type="entry name" value="DUF354 DOMAIN-CONTAINING PROTEIN-RELATED"/>
    <property type="match status" value="1"/>
</dbReference>
<dbReference type="HOGENOM" id="CLU_064233_0_0_2"/>
<dbReference type="RefSeq" id="WP_048174211.1">
    <property type="nucleotide sequence ID" value="NZ_CP009506.1"/>
</dbReference>
<name>A0A0E3PB29_9EURY</name>
<dbReference type="PATRIC" id="fig|1434120.4.peg.4877"/>
<evidence type="ECO:0000313" key="2">
    <source>
        <dbReference type="Proteomes" id="UP000033111"/>
    </source>
</evidence>
<dbReference type="EMBL" id="CP009506">
    <property type="protein sequence ID" value="AKB30484.1"/>
    <property type="molecule type" value="Genomic_DNA"/>
</dbReference>
<dbReference type="PANTHER" id="PTHR39662:SF1">
    <property type="entry name" value="DUF354 DOMAIN-CONTAINING PROTEIN"/>
    <property type="match status" value="1"/>
</dbReference>
<dbReference type="OrthoDB" id="185087at2157"/>
<reference evidence="1 2" key="1">
    <citation type="submission" date="2014-07" db="EMBL/GenBank/DDBJ databases">
        <title>Methanogenic archaea and the global carbon cycle.</title>
        <authorList>
            <person name="Henriksen J.R."/>
            <person name="Luke J."/>
            <person name="Reinhart S."/>
            <person name="Benedict M.N."/>
            <person name="Youngblut N.D."/>
            <person name="Metcalf M.E."/>
            <person name="Whitaker R.J."/>
            <person name="Metcalf W.W."/>
        </authorList>
    </citation>
    <scope>NUCLEOTIDE SEQUENCE [LARGE SCALE GENOMIC DNA]</scope>
    <source>
        <strain evidence="1 2">T4/M</strain>
    </source>
</reference>
<dbReference type="SUPFAM" id="SSF53756">
    <property type="entry name" value="UDP-Glycosyltransferase/glycogen phosphorylase"/>
    <property type="match status" value="1"/>
</dbReference>
<dbReference type="AlphaFoldDB" id="A0A0E3PB29"/>
<evidence type="ECO:0000313" key="1">
    <source>
        <dbReference type="EMBL" id="AKB30484.1"/>
    </source>
</evidence>
<keyword evidence="2" id="KW-1185">Reference proteome</keyword>
<evidence type="ECO:0008006" key="3">
    <source>
        <dbReference type="Google" id="ProtNLM"/>
    </source>
</evidence>
<sequence length="343" mass="39205">MRVLIDIGHPGHVHFFKNTIWSLREKGHEVMVTSRDKEVTIDLLNAYGIPHDILTSTASEKGSVFKEWMVRDCKFLNVARKFNPDVLAGIINPCVAHASWVLGKKAFIFNDTEHQKFARKIINPFVEKVYTPSCFYEDFGKKQARYQGYHELAYLHPNHFSPNPAVLEEMGLKETDTIIILRFVSWKAHHDVGQAGIKNKVKLVSELEKYGHVFITSEQPLGPELDKYKIRVSPEKLHDLLYYATLYIGEGATTASECAVLGTHAVYVNTLRTGYTNEEESKYDLVFNFSEGQNMEEEAFKKALDLLENPNLKSEGRVKRDKLLNDKIDVTGFMVNEMENAVF</sequence>
<dbReference type="PIRSF" id="PIRSF005357">
    <property type="entry name" value="UCP005357"/>
    <property type="match status" value="1"/>
</dbReference>
<dbReference type="GeneID" id="24862716"/>
<organism evidence="1 2">
    <name type="scientific">Methanosarcina siciliae T4/M</name>
    <dbReference type="NCBI Taxonomy" id="1434120"/>
    <lineage>
        <taxon>Archaea</taxon>
        <taxon>Methanobacteriati</taxon>
        <taxon>Methanobacteriota</taxon>
        <taxon>Stenosarchaea group</taxon>
        <taxon>Methanomicrobia</taxon>
        <taxon>Methanosarcinales</taxon>
        <taxon>Methanosarcinaceae</taxon>
        <taxon>Methanosarcina</taxon>
    </lineage>
</organism>